<feature type="region of interest" description="Disordered" evidence="1">
    <location>
        <begin position="646"/>
        <end position="678"/>
    </location>
</feature>
<feature type="compositionally biased region" description="Low complexity" evidence="1">
    <location>
        <begin position="55"/>
        <end position="68"/>
    </location>
</feature>
<feature type="compositionally biased region" description="Basic and acidic residues" evidence="1">
    <location>
        <begin position="467"/>
        <end position="481"/>
    </location>
</feature>
<dbReference type="Gene3D" id="1.10.238.10">
    <property type="entry name" value="EF-hand"/>
    <property type="match status" value="1"/>
</dbReference>
<protein>
    <recommendedName>
        <fullName evidence="4">EH domain-containing protein</fullName>
    </recommendedName>
</protein>
<organism evidence="2 3">
    <name type="scientific">Ustilago trichophora</name>
    <dbReference type="NCBI Taxonomy" id="86804"/>
    <lineage>
        <taxon>Eukaryota</taxon>
        <taxon>Fungi</taxon>
        <taxon>Dikarya</taxon>
        <taxon>Basidiomycota</taxon>
        <taxon>Ustilaginomycotina</taxon>
        <taxon>Ustilaginomycetes</taxon>
        <taxon>Ustilaginales</taxon>
        <taxon>Ustilaginaceae</taxon>
        <taxon>Ustilago</taxon>
    </lineage>
</organism>
<dbReference type="Proteomes" id="UP000324022">
    <property type="component" value="Unassembled WGS sequence"/>
</dbReference>
<feature type="compositionally biased region" description="Polar residues" evidence="1">
    <location>
        <begin position="290"/>
        <end position="310"/>
    </location>
</feature>
<reference evidence="2 3" key="1">
    <citation type="submission" date="2018-03" db="EMBL/GenBank/DDBJ databases">
        <authorList>
            <person name="Guldener U."/>
        </authorList>
    </citation>
    <scope>NUCLEOTIDE SEQUENCE [LARGE SCALE GENOMIC DNA]</scope>
    <source>
        <strain evidence="2 3">NBRC100155</strain>
    </source>
</reference>
<feature type="compositionally biased region" description="Polar residues" evidence="1">
    <location>
        <begin position="436"/>
        <end position="463"/>
    </location>
</feature>
<feature type="compositionally biased region" description="Low complexity" evidence="1">
    <location>
        <begin position="265"/>
        <end position="276"/>
    </location>
</feature>
<feature type="compositionally biased region" description="Basic residues" evidence="1">
    <location>
        <begin position="772"/>
        <end position="786"/>
    </location>
</feature>
<gene>
    <name evidence="2" type="ORF">UTRI_01627_B</name>
</gene>
<feature type="compositionally biased region" description="Gly residues" evidence="1">
    <location>
        <begin position="518"/>
        <end position="527"/>
    </location>
</feature>
<dbReference type="AlphaFoldDB" id="A0A5C3E5B3"/>
<feature type="region of interest" description="Disordered" evidence="1">
    <location>
        <begin position="771"/>
        <end position="800"/>
    </location>
</feature>
<sequence>MPNSNEEGSEPINFRAALAAFEQNSSSSAQPRTFHSPKPRPLQPASRQPPQTPARSSSGSDPVPRSSSTPRILKNSDALMPPATNNPFSSSTFAPSSIPTTSASGMLSAPSPTFPTSASPISATASTPLRKSGSGLSLHELTNKSLPRGSGNGRTASPLLRSRSKSVAEDHDASTSGSSAPVSGRSSPYLPPRTVIGLFGTEDESGMVRRTESPAGSQHMLDTSADDDVFAHAVMQRSSAPPSPDRKHAPGSFLPPPQAPSRKGSASSTNSANASTPRLPPRPAGGSGSLAPSPTISEFGQFPTNASSATPKGKAALGYATYTPGAKRNVGGSNGAVDGSMTPPALPPRSATLGQADRGRASDAHYKARQRSPLKHAPTIPKKPNASKPVPPPRPTKTWEGNAGGFRFGSTHQLSEDSQHHQSQPPPPPRQRTHNRSLTNTSTGSNTHRKTGSTVFTSISLSDDASLELKRSLESDLHSDHQQQQQQQQLPPPSRGRSIAYPPSNASSSSLATRGGATASGGTGPGGVVSSLIGTAASALPLFKSASQFTSGGSRSLADGAPSKQQQQPYYSGGVAVSRSASAHSDLSVRPGEGGELWGGGGRVELADTTIVGKAKVGNLKEARDDGAKARYETLFEKLLTKQQSKRVKKKAAKAETGASSNASTIKETTSERKPSGGVQALRGWFESDSAPPSIAANEISTPNNAPGESTPDLSLSPWTVRKVWIRSHLPSTFLAQVWDAAITCQSSSVPGLEKEAFVRGMASIDAELERKKVRRHARQERRKKVRETVGRRVPPPPPV</sequence>
<accession>A0A5C3E5B3</accession>
<feature type="compositionally biased region" description="Polar residues" evidence="1">
    <location>
        <begin position="22"/>
        <end position="33"/>
    </location>
</feature>
<feature type="compositionally biased region" description="Low complexity" evidence="1">
    <location>
        <begin position="572"/>
        <end position="585"/>
    </location>
</feature>
<feature type="compositionally biased region" description="Polar residues" evidence="1">
    <location>
        <begin position="699"/>
        <end position="714"/>
    </location>
</feature>
<evidence type="ECO:0000313" key="3">
    <source>
        <dbReference type="Proteomes" id="UP000324022"/>
    </source>
</evidence>
<feature type="region of interest" description="Disordered" evidence="1">
    <location>
        <begin position="692"/>
        <end position="714"/>
    </location>
</feature>
<feature type="compositionally biased region" description="Low complexity" evidence="1">
    <location>
        <begin position="108"/>
        <end position="128"/>
    </location>
</feature>
<proteinExistence type="predicted"/>
<feature type="compositionally biased region" description="Polar residues" evidence="1">
    <location>
        <begin position="83"/>
        <end position="105"/>
    </location>
</feature>
<keyword evidence="3" id="KW-1185">Reference proteome</keyword>
<evidence type="ECO:0008006" key="4">
    <source>
        <dbReference type="Google" id="ProtNLM"/>
    </source>
</evidence>
<feature type="compositionally biased region" description="Low complexity" evidence="1">
    <location>
        <begin position="506"/>
        <end position="517"/>
    </location>
</feature>
<feature type="compositionally biased region" description="Polar residues" evidence="1">
    <location>
        <begin position="658"/>
        <end position="668"/>
    </location>
</feature>
<dbReference type="OrthoDB" id="10045710at2759"/>
<feature type="region of interest" description="Disordered" evidence="1">
    <location>
        <begin position="548"/>
        <end position="602"/>
    </location>
</feature>
<feature type="compositionally biased region" description="Basic and acidic residues" evidence="1">
    <location>
        <begin position="357"/>
        <end position="366"/>
    </location>
</feature>
<name>A0A5C3E5B3_9BASI</name>
<feature type="compositionally biased region" description="Low complexity" evidence="1">
    <location>
        <begin position="174"/>
        <end position="188"/>
    </location>
</feature>
<evidence type="ECO:0000313" key="2">
    <source>
        <dbReference type="EMBL" id="SPO24661.1"/>
    </source>
</evidence>
<dbReference type="EMBL" id="OOIN01000008">
    <property type="protein sequence ID" value="SPO24661.1"/>
    <property type="molecule type" value="Genomic_DNA"/>
</dbReference>
<feature type="compositionally biased region" description="Gly residues" evidence="1">
    <location>
        <begin position="592"/>
        <end position="602"/>
    </location>
</feature>
<evidence type="ECO:0000256" key="1">
    <source>
        <dbReference type="SAM" id="MobiDB-lite"/>
    </source>
</evidence>
<feature type="region of interest" description="Disordered" evidence="1">
    <location>
        <begin position="1"/>
        <end position="531"/>
    </location>
</feature>